<dbReference type="SMART" id="SM00409">
    <property type="entry name" value="IG"/>
    <property type="match status" value="6"/>
</dbReference>
<evidence type="ECO:0000256" key="6">
    <source>
        <dbReference type="SAM" id="MobiDB-lite"/>
    </source>
</evidence>
<feature type="domain" description="Ig-like" evidence="9">
    <location>
        <begin position="494"/>
        <end position="571"/>
    </location>
</feature>
<keyword evidence="7" id="KW-0812">Transmembrane</keyword>
<accession>A0ABM0M6V4</accession>
<feature type="compositionally biased region" description="Basic and acidic residues" evidence="6">
    <location>
        <begin position="851"/>
        <end position="860"/>
    </location>
</feature>
<keyword evidence="4" id="KW-0325">Glycoprotein</keyword>
<dbReference type="RefSeq" id="XP_006815745.1">
    <property type="nucleotide sequence ID" value="XM_006815682.1"/>
</dbReference>
<reference evidence="11" key="1">
    <citation type="submission" date="2025-08" db="UniProtKB">
        <authorList>
            <consortium name="RefSeq"/>
        </authorList>
    </citation>
    <scope>IDENTIFICATION</scope>
    <source>
        <tissue evidence="11">Testes</tissue>
    </source>
</reference>
<dbReference type="Pfam" id="PF13927">
    <property type="entry name" value="Ig_3"/>
    <property type="match status" value="4"/>
</dbReference>
<proteinExistence type="predicted"/>
<comment type="subcellular location">
    <subcellularLocation>
        <location evidence="1">Membrane</location>
        <topology evidence="1">Single-pass type I membrane protein</topology>
    </subcellularLocation>
</comment>
<feature type="domain" description="Ig-like" evidence="9">
    <location>
        <begin position="420"/>
        <end position="488"/>
    </location>
</feature>
<sequence>MYYVVLLNTVTVIVSAIPTWTQTPYDTVAVNGGSAEMKCALSNLVPPSLPKWYDTSGSSHRQVSSGTAVITHQCPTCIITGTHSDGEYHLKMDPVSVTDDGTWKCTVGNAHPQSQEATLIILDESPICITEGAIGSNYEVITGTGVTLKCDLNKAAPPGELMWTENGQDTNHKGDRPMSWLITITKAKKDDRYNCKYSHSSMSIYPQCNRDIIFDVQYPPEITTSITSGDNNGKIKKYQDFTTVCLITLESNPTHDSIKWEKDGVTIANTSTLSIYNIQIYDSGLYTCIATNTYWDDTHGTNVEILIVDVQYSPQTVSISTNNDDANVIEGNTFTAVCNSDGNPTPSYTWKNSDHTYTSNGTILTITNIRRTEIGEYTCTATNTFYDGTRGSGSSGIYVNVQYLVGFVSISDGNNGYIVEGKTFVATCSASGNPTPSYSWEEPSGAFIKSGSILNVNHINRNQTGEYKCRASNILHDGTTQSEIATITVEVQYPAEVQTPAFVTLVEGETLSIYCTVDGNPDPIVTWTTPDNSVFKGSTYENACVHRAQNGTYICTATNTFHNGEQKKVASNTVVIIQYLPTLVGPRMYSGDIGESVTMTLIVDANPLPVTCGDWVNDFVVLHTREETPSSCEVHIEEIAEQHFGTYTIYTSNDAGIVYLYIELVPTDVPEFPVSIAVIGRYYDSVVIDLVPGYHGGDPEHLRHYIEYRSPSDALFLTWPRDGTGTRNTTIHILDLQHSTVYEYRAQTGSTKGRSNFSSLQVVKTFGTGNKSNDIVILAGILIPLFVCSVTGNIIAFMLYRRFKHQIPTKQTSEIMPSTSFNKEPTYEVPKPLSNLDAEGDSSYTSLSPLTRDEVSHYERPSTINKTSEL</sequence>
<dbReference type="Proteomes" id="UP000694865">
    <property type="component" value="Unplaced"/>
</dbReference>
<dbReference type="PROSITE" id="PS50835">
    <property type="entry name" value="IG_LIKE"/>
    <property type="match status" value="6"/>
</dbReference>
<evidence type="ECO:0000256" key="7">
    <source>
        <dbReference type="SAM" id="Phobius"/>
    </source>
</evidence>
<dbReference type="InterPro" id="IPR036179">
    <property type="entry name" value="Ig-like_dom_sf"/>
</dbReference>
<evidence type="ECO:0000259" key="9">
    <source>
        <dbReference type="PROSITE" id="PS50835"/>
    </source>
</evidence>
<name>A0ABM0M6V4_SACKO</name>
<feature type="domain" description="Ig-like" evidence="9">
    <location>
        <begin position="220"/>
        <end position="308"/>
    </location>
</feature>
<keyword evidence="5" id="KW-0393">Immunoglobulin domain</keyword>
<evidence type="ECO:0000256" key="1">
    <source>
        <dbReference type="ARBA" id="ARBA00004479"/>
    </source>
</evidence>
<keyword evidence="3" id="KW-1015">Disulfide bond</keyword>
<dbReference type="InterPro" id="IPR036116">
    <property type="entry name" value="FN3_sf"/>
</dbReference>
<dbReference type="GeneID" id="102809634"/>
<organism evidence="10 11">
    <name type="scientific">Saccoglossus kowalevskii</name>
    <name type="common">Acorn worm</name>
    <dbReference type="NCBI Taxonomy" id="10224"/>
    <lineage>
        <taxon>Eukaryota</taxon>
        <taxon>Metazoa</taxon>
        <taxon>Hemichordata</taxon>
        <taxon>Enteropneusta</taxon>
        <taxon>Harrimaniidae</taxon>
        <taxon>Saccoglossus</taxon>
    </lineage>
</organism>
<dbReference type="InterPro" id="IPR007110">
    <property type="entry name" value="Ig-like_dom"/>
</dbReference>
<feature type="domain" description="Ig-like" evidence="9">
    <location>
        <begin position="126"/>
        <end position="201"/>
    </location>
</feature>
<dbReference type="InterPro" id="IPR013783">
    <property type="entry name" value="Ig-like_fold"/>
</dbReference>
<gene>
    <name evidence="11" type="primary">LOC102809634</name>
</gene>
<keyword evidence="2 7" id="KW-0472">Membrane</keyword>
<dbReference type="PANTHER" id="PTHR11640">
    <property type="entry name" value="NEPHRIN"/>
    <property type="match status" value="1"/>
</dbReference>
<dbReference type="Gene3D" id="2.60.40.10">
    <property type="entry name" value="Immunoglobulins"/>
    <property type="match status" value="7"/>
</dbReference>
<evidence type="ECO:0000256" key="2">
    <source>
        <dbReference type="ARBA" id="ARBA00023136"/>
    </source>
</evidence>
<keyword evidence="7" id="KW-1133">Transmembrane helix</keyword>
<evidence type="ECO:0000313" key="11">
    <source>
        <dbReference type="RefSeq" id="XP_006815745.1"/>
    </source>
</evidence>
<dbReference type="SUPFAM" id="SSF49265">
    <property type="entry name" value="Fibronectin type III"/>
    <property type="match status" value="1"/>
</dbReference>
<feature type="compositionally biased region" description="Polar residues" evidence="6">
    <location>
        <begin position="814"/>
        <end position="823"/>
    </location>
</feature>
<keyword evidence="8" id="KW-0732">Signal</keyword>
<feature type="domain" description="Ig-like" evidence="9">
    <location>
        <begin position="314"/>
        <end position="400"/>
    </location>
</feature>
<feature type="region of interest" description="Disordered" evidence="6">
    <location>
        <begin position="814"/>
        <end position="870"/>
    </location>
</feature>
<evidence type="ECO:0000256" key="5">
    <source>
        <dbReference type="ARBA" id="ARBA00023319"/>
    </source>
</evidence>
<dbReference type="SMART" id="SM00408">
    <property type="entry name" value="IGc2"/>
    <property type="match status" value="6"/>
</dbReference>
<feature type="chain" id="PRO_5045432555" evidence="8">
    <location>
        <begin position="17"/>
        <end position="870"/>
    </location>
</feature>
<protein>
    <submittedName>
        <fullName evidence="11">Hemicentin-1-like</fullName>
    </submittedName>
</protein>
<dbReference type="InterPro" id="IPR051275">
    <property type="entry name" value="Cell_adhesion_signaling"/>
</dbReference>
<evidence type="ECO:0000313" key="10">
    <source>
        <dbReference type="Proteomes" id="UP000694865"/>
    </source>
</evidence>
<feature type="domain" description="Ig-like" evidence="9">
    <location>
        <begin position="18"/>
        <end position="118"/>
    </location>
</feature>
<evidence type="ECO:0000256" key="3">
    <source>
        <dbReference type="ARBA" id="ARBA00023157"/>
    </source>
</evidence>
<keyword evidence="10" id="KW-1185">Reference proteome</keyword>
<dbReference type="InterPro" id="IPR003598">
    <property type="entry name" value="Ig_sub2"/>
</dbReference>
<feature type="transmembrane region" description="Helical" evidence="7">
    <location>
        <begin position="775"/>
        <end position="800"/>
    </location>
</feature>
<dbReference type="InterPro" id="IPR003599">
    <property type="entry name" value="Ig_sub"/>
</dbReference>
<feature type="signal peptide" evidence="8">
    <location>
        <begin position="1"/>
        <end position="16"/>
    </location>
</feature>
<dbReference type="PANTHER" id="PTHR11640:SF31">
    <property type="entry name" value="IRREGULAR CHIASM C-ROUGHEST PROTEIN-RELATED"/>
    <property type="match status" value="1"/>
</dbReference>
<evidence type="ECO:0000256" key="8">
    <source>
        <dbReference type="SAM" id="SignalP"/>
    </source>
</evidence>
<dbReference type="SUPFAM" id="SSF48726">
    <property type="entry name" value="Immunoglobulin"/>
    <property type="match status" value="6"/>
</dbReference>
<evidence type="ECO:0000256" key="4">
    <source>
        <dbReference type="ARBA" id="ARBA00023180"/>
    </source>
</evidence>